<dbReference type="GO" id="GO:0046872">
    <property type="term" value="F:metal ion binding"/>
    <property type="evidence" value="ECO:0007669"/>
    <property type="project" value="InterPro"/>
</dbReference>
<comment type="caution">
    <text evidence="4">The sequence shown here is derived from an EMBL/GenBank/DDBJ whole genome shotgun (WGS) entry which is preliminary data.</text>
</comment>
<dbReference type="Pfam" id="PF16656">
    <property type="entry name" value="Pur_ac_phosph_N"/>
    <property type="match status" value="1"/>
</dbReference>
<dbReference type="EMBL" id="JAGSOG010000365">
    <property type="protein sequence ID" value="MBR7839026.1"/>
    <property type="molecule type" value="Genomic_DNA"/>
</dbReference>
<reference evidence="4" key="1">
    <citation type="submission" date="2021-04" db="EMBL/GenBank/DDBJ databases">
        <title>Genome based classification of Actinospica acidithermotolerans sp. nov., an actinobacterium isolated from an Indonesian hot spring.</title>
        <authorList>
            <person name="Kusuma A.B."/>
            <person name="Putra K.E."/>
            <person name="Nafisah S."/>
            <person name="Loh J."/>
            <person name="Nouioui I."/>
            <person name="Goodfellow M."/>
        </authorList>
    </citation>
    <scope>NUCLEOTIDE SEQUENCE</scope>
    <source>
        <strain evidence="4">CSCA 57</strain>
    </source>
</reference>
<evidence type="ECO:0000256" key="1">
    <source>
        <dbReference type="ARBA" id="ARBA00022729"/>
    </source>
</evidence>
<gene>
    <name evidence="4" type="ORF">KDL01_37520</name>
</gene>
<dbReference type="RefSeq" id="WP_212533472.1">
    <property type="nucleotide sequence ID" value="NZ_JAGSOG010000365.1"/>
</dbReference>
<dbReference type="InterPro" id="IPR039331">
    <property type="entry name" value="PAPs-like"/>
</dbReference>
<evidence type="ECO:0000259" key="2">
    <source>
        <dbReference type="Pfam" id="PF00149"/>
    </source>
</evidence>
<dbReference type="InterPro" id="IPR029052">
    <property type="entry name" value="Metallo-depent_PP-like"/>
</dbReference>
<keyword evidence="5" id="KW-1185">Reference proteome</keyword>
<evidence type="ECO:0000313" key="5">
    <source>
        <dbReference type="Proteomes" id="UP000675781"/>
    </source>
</evidence>
<dbReference type="InterPro" id="IPR008963">
    <property type="entry name" value="Purple_acid_Pase-like_N"/>
</dbReference>
<evidence type="ECO:0000259" key="3">
    <source>
        <dbReference type="Pfam" id="PF16656"/>
    </source>
</evidence>
<name>A0A941EXG7_9ACTN</name>
<protein>
    <submittedName>
        <fullName evidence="4">Metallophosphoesterase family protein</fullName>
    </submittedName>
</protein>
<dbReference type="InterPro" id="IPR015914">
    <property type="entry name" value="PAPs_N"/>
</dbReference>
<dbReference type="GO" id="GO:0003993">
    <property type="term" value="F:acid phosphatase activity"/>
    <property type="evidence" value="ECO:0007669"/>
    <property type="project" value="InterPro"/>
</dbReference>
<feature type="domain" description="Purple acid phosphatase N-terminal" evidence="3">
    <location>
        <begin position="71"/>
        <end position="185"/>
    </location>
</feature>
<dbReference type="PROSITE" id="PS51318">
    <property type="entry name" value="TAT"/>
    <property type="match status" value="1"/>
</dbReference>
<dbReference type="InterPro" id="IPR006311">
    <property type="entry name" value="TAT_signal"/>
</dbReference>
<feature type="domain" description="Calcineurin-like phosphoesterase" evidence="2">
    <location>
        <begin position="238"/>
        <end position="495"/>
    </location>
</feature>
<dbReference type="Gene3D" id="3.60.21.10">
    <property type="match status" value="2"/>
</dbReference>
<dbReference type="InterPro" id="IPR004843">
    <property type="entry name" value="Calcineurin-like_PHP"/>
</dbReference>
<sequence length="678" mass="71558">MDESVVEESAEAGTDESGFSRRGFLAGAAGISAVAIVGVGEGVVLPEDALAASAPAGPPTTTLPLPTTTEPEQLLLTWGADPATSVTVSWSAPGTVAQPAPTLAYSTSPITAHNRGHLVKLPDPAPLDVARRYEKASAVSFTDGLNGQTTYFYHVQLGGLEPGTTYYYQVSDGAAEESTAGASFETAPFGRAKYRFSSYGDLSTPSWDLNASGNIWHESCDNSYYAVSAIENPGDGGPAPLFHLLNGDLCYANLDIENAPGVWRDFGVNVARSAANRPWMPALGNHETEFGVCDHSGHAGQAPGGVAAQGAAGNYWNGPYGYGHYLSRFLLPDNGVTNWDGNHLRGNFYSFQVGTVKFISLDADDVIYQDGGSAYLNAAADAVPETTSSGAQIPNGTVTYNHGYTGDLEIVAQDNSAVPDHSDGTPNLQTQWLERTLADARRDPDVDMIVVFMHQCALSTSLPGNGSDLGIRRAWLPLFDHYQVDLVLSGHEHDYERSYPVRGYDAGAHGTVVSPNPGQTAGDAVDTRRPAVATTQYSTVDGVPAWDTATGTVFLVLGGGGTNGPTNTYGEDTATSVPQAKVITQRNAITGSQAAGFKRNAADSIEDAPWSASRNASDAYGYAIFDVDPGKRRGETTITMQYFAVPAVSNETGSAHDGTTTMPTAPFEKFVFGRHISR</sequence>
<proteinExistence type="predicted"/>
<keyword evidence="1" id="KW-0732">Signal</keyword>
<dbReference type="Gene3D" id="2.60.40.380">
    <property type="entry name" value="Purple acid phosphatase-like, N-terminal"/>
    <property type="match status" value="1"/>
</dbReference>
<dbReference type="PANTHER" id="PTHR22953">
    <property type="entry name" value="ACID PHOSPHATASE RELATED"/>
    <property type="match status" value="1"/>
</dbReference>
<dbReference type="SUPFAM" id="SSF56300">
    <property type="entry name" value="Metallo-dependent phosphatases"/>
    <property type="match status" value="1"/>
</dbReference>
<dbReference type="Pfam" id="PF00149">
    <property type="entry name" value="Metallophos"/>
    <property type="match status" value="1"/>
</dbReference>
<dbReference type="PANTHER" id="PTHR22953:SF153">
    <property type="entry name" value="PURPLE ACID PHOSPHATASE"/>
    <property type="match status" value="1"/>
</dbReference>
<dbReference type="Proteomes" id="UP000675781">
    <property type="component" value="Unassembled WGS sequence"/>
</dbReference>
<dbReference type="SUPFAM" id="SSF49363">
    <property type="entry name" value="Purple acid phosphatase, N-terminal domain"/>
    <property type="match status" value="1"/>
</dbReference>
<dbReference type="AlphaFoldDB" id="A0A941EXG7"/>
<accession>A0A941EXG7</accession>
<evidence type="ECO:0000313" key="4">
    <source>
        <dbReference type="EMBL" id="MBR7839026.1"/>
    </source>
</evidence>
<organism evidence="4 5">
    <name type="scientific">Actinospica durhamensis</name>
    <dbReference type="NCBI Taxonomy" id="1508375"/>
    <lineage>
        <taxon>Bacteria</taxon>
        <taxon>Bacillati</taxon>
        <taxon>Actinomycetota</taxon>
        <taxon>Actinomycetes</taxon>
        <taxon>Catenulisporales</taxon>
        <taxon>Actinospicaceae</taxon>
        <taxon>Actinospica</taxon>
    </lineage>
</organism>